<evidence type="ECO:0000313" key="6">
    <source>
        <dbReference type="Ensembl" id="ENSCCRP00015083607.1"/>
    </source>
</evidence>
<dbReference type="PANTHER" id="PTHR10903">
    <property type="entry name" value="GTPASE, IMAP FAMILY MEMBER-RELATED"/>
    <property type="match status" value="1"/>
</dbReference>
<dbReference type="PANTHER" id="PTHR10903:SF62">
    <property type="entry name" value="GTPASE IMAP FAMILY MEMBER 4-LIKE-RELATED"/>
    <property type="match status" value="1"/>
</dbReference>
<dbReference type="AlphaFoldDB" id="A0A8C1ZJL7"/>
<reference evidence="6" key="1">
    <citation type="submission" date="2025-08" db="UniProtKB">
        <authorList>
            <consortium name="Ensembl"/>
        </authorList>
    </citation>
    <scope>IDENTIFICATION</scope>
</reference>
<sequence length="330" mass="36626">MQIYERCSAFDRGFKAADSTVGSCLCESKPEIKIILAGKTGVGKSSTGNTILKKQIFQSDSSPNSKTKYSTTGNGMVYNRRITVIDTPGILSTSDDEEYVKKQLIRALVGCAPGPFVVVFVLKVERYTSQEREIETKIWEYLKGINFKQTLLLFTHGEQLEGQTIEEFVKKSPRLQEYVEKCEGRCHVIDSKYWKNSLWGYKSNRFQVKNLLDAIDKMRKENNCYTNELLLILDEEIKNEIELTDPNLFAGVATGTLVGALMGIATPVAALVSMVKGVKNISTTAEEAEKETLLELDKATAGETKITAAAVLGATEGRSLEFLSSEQNDK</sequence>
<dbReference type="PROSITE" id="PS51720">
    <property type="entry name" value="G_AIG1"/>
    <property type="match status" value="1"/>
</dbReference>
<dbReference type="Ensembl" id="ENSCCRT00015086331.1">
    <property type="protein sequence ID" value="ENSCCRP00015083607.1"/>
    <property type="gene ID" value="ENSCCRG00015033753.1"/>
</dbReference>
<name>A0A8C1ZJL7_CYPCA</name>
<dbReference type="Proteomes" id="UP000694700">
    <property type="component" value="Unplaced"/>
</dbReference>
<proteinExistence type="inferred from homology"/>
<dbReference type="InterPro" id="IPR045058">
    <property type="entry name" value="GIMA/IAN/Toc"/>
</dbReference>
<dbReference type="Gene3D" id="3.40.50.300">
    <property type="entry name" value="P-loop containing nucleotide triphosphate hydrolases"/>
    <property type="match status" value="1"/>
</dbReference>
<comment type="similarity">
    <text evidence="1">Belongs to the TRAFAC class TrmE-Era-EngA-EngB-Septin-like GTPase superfamily. AIG1/Toc34/Toc159-like paraseptin GTPase family. IAN subfamily.</text>
</comment>
<dbReference type="GO" id="GO:0005525">
    <property type="term" value="F:GTP binding"/>
    <property type="evidence" value="ECO:0007669"/>
    <property type="project" value="UniProtKB-KW"/>
</dbReference>
<accession>A0A8C1ZJL7</accession>
<keyword evidence="3" id="KW-0342">GTP-binding</keyword>
<dbReference type="InterPro" id="IPR027417">
    <property type="entry name" value="P-loop_NTPase"/>
</dbReference>
<evidence type="ECO:0000256" key="2">
    <source>
        <dbReference type="ARBA" id="ARBA00022741"/>
    </source>
</evidence>
<protein>
    <recommendedName>
        <fullName evidence="5">AIG1-type G domain-containing protein</fullName>
    </recommendedName>
</protein>
<evidence type="ECO:0000313" key="7">
    <source>
        <dbReference type="Proteomes" id="UP000694700"/>
    </source>
</evidence>
<dbReference type="InterPro" id="IPR006703">
    <property type="entry name" value="G_AIG1"/>
</dbReference>
<keyword evidence="4" id="KW-0472">Membrane</keyword>
<keyword evidence="4" id="KW-1133">Transmembrane helix</keyword>
<keyword evidence="4" id="KW-0812">Transmembrane</keyword>
<keyword evidence="2" id="KW-0547">Nucleotide-binding</keyword>
<dbReference type="SUPFAM" id="SSF52540">
    <property type="entry name" value="P-loop containing nucleoside triphosphate hydrolases"/>
    <property type="match status" value="1"/>
</dbReference>
<evidence type="ECO:0000256" key="1">
    <source>
        <dbReference type="ARBA" id="ARBA00008535"/>
    </source>
</evidence>
<feature type="transmembrane region" description="Helical" evidence="4">
    <location>
        <begin position="248"/>
        <end position="272"/>
    </location>
</feature>
<evidence type="ECO:0000256" key="4">
    <source>
        <dbReference type="SAM" id="Phobius"/>
    </source>
</evidence>
<dbReference type="FunFam" id="3.40.50.300:FF:000366">
    <property type="entry name" value="GTPase, IMAP family member 2"/>
    <property type="match status" value="1"/>
</dbReference>
<evidence type="ECO:0000256" key="3">
    <source>
        <dbReference type="ARBA" id="ARBA00023134"/>
    </source>
</evidence>
<feature type="domain" description="AIG1-type G" evidence="5">
    <location>
        <begin position="29"/>
        <end position="234"/>
    </location>
</feature>
<organism evidence="6 7">
    <name type="scientific">Cyprinus carpio</name>
    <name type="common">Common carp</name>
    <dbReference type="NCBI Taxonomy" id="7962"/>
    <lineage>
        <taxon>Eukaryota</taxon>
        <taxon>Metazoa</taxon>
        <taxon>Chordata</taxon>
        <taxon>Craniata</taxon>
        <taxon>Vertebrata</taxon>
        <taxon>Euteleostomi</taxon>
        <taxon>Actinopterygii</taxon>
        <taxon>Neopterygii</taxon>
        <taxon>Teleostei</taxon>
        <taxon>Ostariophysi</taxon>
        <taxon>Cypriniformes</taxon>
        <taxon>Cyprinidae</taxon>
        <taxon>Cyprininae</taxon>
        <taxon>Cyprinus</taxon>
    </lineage>
</organism>
<evidence type="ECO:0000259" key="5">
    <source>
        <dbReference type="PROSITE" id="PS51720"/>
    </source>
</evidence>
<dbReference type="Pfam" id="PF04548">
    <property type="entry name" value="AIG1"/>
    <property type="match status" value="1"/>
</dbReference>